<name>A0A833ZWQ4_9CHIR</name>
<reference evidence="2 3" key="1">
    <citation type="journal article" date="2020" name="Nature">
        <title>Six reference-quality genomes reveal evolution of bat adaptations.</title>
        <authorList>
            <person name="Jebb D."/>
            <person name="Huang Z."/>
            <person name="Pippel M."/>
            <person name="Hughes G.M."/>
            <person name="Lavrichenko K."/>
            <person name="Devanna P."/>
            <person name="Winkler S."/>
            <person name="Jermiin L.S."/>
            <person name="Skirmuntt E.C."/>
            <person name="Katzourakis A."/>
            <person name="Burkitt-Gray L."/>
            <person name="Ray D.A."/>
            <person name="Sullivan K.A.M."/>
            <person name="Roscito J.G."/>
            <person name="Kirilenko B.M."/>
            <person name="Davalos L.M."/>
            <person name="Corthals A.P."/>
            <person name="Power M.L."/>
            <person name="Jones G."/>
            <person name="Ransome R.D."/>
            <person name="Dechmann D.K.N."/>
            <person name="Locatelli A.G."/>
            <person name="Puechmaille S.J."/>
            <person name="Fedrigo O."/>
            <person name="Jarvis E.D."/>
            <person name="Hiller M."/>
            <person name="Vernes S.C."/>
            <person name="Myers E.W."/>
            <person name="Teeling E.C."/>
        </authorList>
    </citation>
    <scope>NUCLEOTIDE SEQUENCE [LARGE SCALE GENOMIC DNA]</scope>
    <source>
        <strain evidence="2">Bat1K_MPI-CBG_1</strain>
    </source>
</reference>
<feature type="compositionally biased region" description="Polar residues" evidence="1">
    <location>
        <begin position="1"/>
        <end position="11"/>
    </location>
</feature>
<evidence type="ECO:0000313" key="3">
    <source>
        <dbReference type="Proteomes" id="UP000664940"/>
    </source>
</evidence>
<proteinExistence type="predicted"/>
<evidence type="ECO:0000313" key="2">
    <source>
        <dbReference type="EMBL" id="KAF6100448.1"/>
    </source>
</evidence>
<sequence>MQIRWQYTKNYSRGESRKQPVPFLSRRGPKGNARLLPAPRCRRPPLAAARQQPARHVGAHRDFQCFRLRASIKERQEVFHLCPRLLLCGPLRVPPPSVHLPPARAHVHCALQQKGRPASRAGC</sequence>
<feature type="compositionally biased region" description="Low complexity" evidence="1">
    <location>
        <begin position="33"/>
        <end position="55"/>
    </location>
</feature>
<dbReference type="EMBL" id="JABVXQ010000007">
    <property type="protein sequence ID" value="KAF6100448.1"/>
    <property type="molecule type" value="Genomic_DNA"/>
</dbReference>
<feature type="region of interest" description="Disordered" evidence="1">
    <location>
        <begin position="1"/>
        <end position="55"/>
    </location>
</feature>
<organism evidence="2 3">
    <name type="scientific">Phyllostomus discolor</name>
    <name type="common">pale spear-nosed bat</name>
    <dbReference type="NCBI Taxonomy" id="89673"/>
    <lineage>
        <taxon>Eukaryota</taxon>
        <taxon>Metazoa</taxon>
        <taxon>Chordata</taxon>
        <taxon>Craniata</taxon>
        <taxon>Vertebrata</taxon>
        <taxon>Euteleostomi</taxon>
        <taxon>Mammalia</taxon>
        <taxon>Eutheria</taxon>
        <taxon>Laurasiatheria</taxon>
        <taxon>Chiroptera</taxon>
        <taxon>Yangochiroptera</taxon>
        <taxon>Phyllostomidae</taxon>
        <taxon>Phyllostominae</taxon>
        <taxon>Phyllostomus</taxon>
    </lineage>
</organism>
<evidence type="ECO:0000256" key="1">
    <source>
        <dbReference type="SAM" id="MobiDB-lite"/>
    </source>
</evidence>
<accession>A0A833ZWQ4</accession>
<dbReference type="AlphaFoldDB" id="A0A833ZWQ4"/>
<dbReference type="Proteomes" id="UP000664940">
    <property type="component" value="Unassembled WGS sequence"/>
</dbReference>
<comment type="caution">
    <text evidence="2">The sequence shown here is derived from an EMBL/GenBank/DDBJ whole genome shotgun (WGS) entry which is preliminary data.</text>
</comment>
<protein>
    <submittedName>
        <fullName evidence="2">NudC domain containing 1</fullName>
    </submittedName>
</protein>
<gene>
    <name evidence="2" type="ORF">HJG60_014112</name>
</gene>